<gene>
    <name evidence="2" type="ORF">EYC82_07560</name>
</gene>
<dbReference type="InterPro" id="IPR029063">
    <property type="entry name" value="SAM-dependent_MTases_sf"/>
</dbReference>
<accession>A0ABT3T562</accession>
<dbReference type="InterPro" id="IPR013216">
    <property type="entry name" value="Methyltransf_11"/>
</dbReference>
<dbReference type="RefSeq" id="WP_279248938.1">
    <property type="nucleotide sequence ID" value="NZ_SHNO01000001.1"/>
</dbReference>
<keyword evidence="3" id="KW-1185">Reference proteome</keyword>
<evidence type="ECO:0000313" key="2">
    <source>
        <dbReference type="EMBL" id="MCX2977209.1"/>
    </source>
</evidence>
<dbReference type="Gene3D" id="3.40.50.150">
    <property type="entry name" value="Vaccinia Virus protein VP39"/>
    <property type="match status" value="1"/>
</dbReference>
<feature type="domain" description="Methyltransferase type 11" evidence="1">
    <location>
        <begin position="1"/>
        <end position="66"/>
    </location>
</feature>
<evidence type="ECO:0000259" key="1">
    <source>
        <dbReference type="Pfam" id="PF08241"/>
    </source>
</evidence>
<protein>
    <submittedName>
        <fullName evidence="2">Class I SAM-dependent methyltransferase</fullName>
    </submittedName>
</protein>
<dbReference type="SUPFAM" id="SSF53335">
    <property type="entry name" value="S-adenosyl-L-methionine-dependent methyltransferases"/>
    <property type="match status" value="1"/>
</dbReference>
<evidence type="ECO:0000313" key="3">
    <source>
        <dbReference type="Proteomes" id="UP001143304"/>
    </source>
</evidence>
<keyword evidence="2" id="KW-0808">Transferase</keyword>
<proteinExistence type="predicted"/>
<dbReference type="Pfam" id="PF08241">
    <property type="entry name" value="Methyltransf_11"/>
    <property type="match status" value="1"/>
</dbReference>
<dbReference type="GO" id="GO:0008168">
    <property type="term" value="F:methyltransferase activity"/>
    <property type="evidence" value="ECO:0007669"/>
    <property type="project" value="UniProtKB-KW"/>
</dbReference>
<keyword evidence="2" id="KW-0489">Methyltransferase</keyword>
<dbReference type="Proteomes" id="UP001143304">
    <property type="component" value="Unassembled WGS sequence"/>
</dbReference>
<organism evidence="2 3">
    <name type="scientific">Candidatus Marimicrobium litorale</name>
    <dbReference type="NCBI Taxonomy" id="2518991"/>
    <lineage>
        <taxon>Bacteria</taxon>
        <taxon>Pseudomonadati</taxon>
        <taxon>Pseudomonadota</taxon>
        <taxon>Gammaproteobacteria</taxon>
        <taxon>Cellvibrionales</taxon>
        <taxon>Halieaceae</taxon>
        <taxon>Marimicrobium</taxon>
    </lineage>
</organism>
<reference evidence="2" key="1">
    <citation type="submission" date="2019-02" db="EMBL/GenBank/DDBJ databases">
        <authorList>
            <person name="Li S.-H."/>
        </authorList>
    </citation>
    <scope>NUCLEOTIDE SEQUENCE</scope>
    <source>
        <strain evidence="2">IMCC11814</strain>
    </source>
</reference>
<dbReference type="CDD" id="cd02440">
    <property type="entry name" value="AdoMet_MTases"/>
    <property type="match status" value="1"/>
</dbReference>
<comment type="caution">
    <text evidence="2">The sequence shown here is derived from an EMBL/GenBank/DDBJ whole genome shotgun (WGS) entry which is preliminary data.</text>
</comment>
<sequence>MLEVARPRVAAYDGEIDVQVADVHELDFVDDSFDQVFTSCTFCSVPRPVEGVVSLRRVLKPGGELYMFEHTGSRYYPFKFMMNLMTFLTRRVGL</sequence>
<dbReference type="GO" id="GO:0032259">
    <property type="term" value="P:methylation"/>
    <property type="evidence" value="ECO:0007669"/>
    <property type="project" value="UniProtKB-KW"/>
</dbReference>
<dbReference type="EMBL" id="SHNO01000001">
    <property type="protein sequence ID" value="MCX2977209.1"/>
    <property type="molecule type" value="Genomic_DNA"/>
</dbReference>
<name>A0ABT3T562_9GAMM</name>